<accession>A0A6L9MBM5</accession>
<keyword evidence="3" id="KW-1185">Reference proteome</keyword>
<comment type="caution">
    <text evidence="2">The sequence shown here is derived from an EMBL/GenBank/DDBJ whole genome shotgun (WGS) entry which is preliminary data.</text>
</comment>
<keyword evidence="1" id="KW-0472">Membrane</keyword>
<organism evidence="2 3">
    <name type="scientific">Aurantimonas aggregata</name>
    <dbReference type="NCBI Taxonomy" id="2047720"/>
    <lineage>
        <taxon>Bacteria</taxon>
        <taxon>Pseudomonadati</taxon>
        <taxon>Pseudomonadota</taxon>
        <taxon>Alphaproteobacteria</taxon>
        <taxon>Hyphomicrobiales</taxon>
        <taxon>Aurantimonadaceae</taxon>
        <taxon>Aurantimonas</taxon>
    </lineage>
</organism>
<keyword evidence="1" id="KW-0812">Transmembrane</keyword>
<protein>
    <recommendedName>
        <fullName evidence="4">DUF3899 domain-containing protein</fullName>
    </recommendedName>
</protein>
<dbReference type="EMBL" id="JAAAMJ010000001">
    <property type="protein sequence ID" value="NDV85219.1"/>
    <property type="molecule type" value="Genomic_DNA"/>
</dbReference>
<evidence type="ECO:0000256" key="1">
    <source>
        <dbReference type="SAM" id="Phobius"/>
    </source>
</evidence>
<name>A0A6L9MBM5_9HYPH</name>
<reference evidence="2 3" key="1">
    <citation type="submission" date="2020-01" db="EMBL/GenBank/DDBJ databases">
        <title>Genomes of bacteria type strains.</title>
        <authorList>
            <person name="Chen J."/>
            <person name="Zhu S."/>
            <person name="Chen J."/>
        </authorList>
    </citation>
    <scope>NUCLEOTIDE SEQUENCE [LARGE SCALE GENOMIC DNA]</scope>
    <source>
        <strain evidence="2 3">KCTC 52919</strain>
    </source>
</reference>
<keyword evidence="1" id="KW-1133">Transmembrane helix</keyword>
<dbReference type="AlphaFoldDB" id="A0A6L9MBM5"/>
<gene>
    <name evidence="2" type="ORF">GTW51_00715</name>
</gene>
<evidence type="ECO:0008006" key="4">
    <source>
        <dbReference type="Google" id="ProtNLM"/>
    </source>
</evidence>
<sequence length="99" mass="11315">MLEMPPLDSLAIAFTGVGLLFFLRYFLAMRRIWKVVGYRPSFQFGDFFRATRHEAFGPDLEPERRYAARQLMLGTGLVLSGLVLFAWLLATGAPIRFDI</sequence>
<dbReference type="RefSeq" id="WP_163041975.1">
    <property type="nucleotide sequence ID" value="NZ_JAAAMJ010000001.1"/>
</dbReference>
<feature type="transmembrane region" description="Helical" evidence="1">
    <location>
        <begin position="6"/>
        <end position="27"/>
    </location>
</feature>
<feature type="transmembrane region" description="Helical" evidence="1">
    <location>
        <begin position="71"/>
        <end position="90"/>
    </location>
</feature>
<proteinExistence type="predicted"/>
<dbReference type="Proteomes" id="UP000476332">
    <property type="component" value="Unassembled WGS sequence"/>
</dbReference>
<evidence type="ECO:0000313" key="3">
    <source>
        <dbReference type="Proteomes" id="UP000476332"/>
    </source>
</evidence>
<evidence type="ECO:0000313" key="2">
    <source>
        <dbReference type="EMBL" id="NDV85219.1"/>
    </source>
</evidence>